<dbReference type="Gene3D" id="3.40.1010.10">
    <property type="entry name" value="Cobalt-precorrin-4 Transmethylase, Domain 1"/>
    <property type="match status" value="1"/>
</dbReference>
<evidence type="ECO:0000256" key="6">
    <source>
        <dbReference type="HAMAP-Rule" id="MF_01877"/>
    </source>
</evidence>
<dbReference type="HAMAP" id="MF_01877">
    <property type="entry name" value="16SrRNA_methyltr_I"/>
    <property type="match status" value="1"/>
</dbReference>
<evidence type="ECO:0000256" key="5">
    <source>
        <dbReference type="ARBA" id="ARBA00022691"/>
    </source>
</evidence>
<dbReference type="SUPFAM" id="SSF53790">
    <property type="entry name" value="Tetrapyrrole methylase"/>
    <property type="match status" value="1"/>
</dbReference>
<dbReference type="InterPro" id="IPR008189">
    <property type="entry name" value="rRNA_ssu_MeTfrase_I"/>
</dbReference>
<comment type="caution">
    <text evidence="8">The sequence shown here is derived from an EMBL/GenBank/DDBJ whole genome shotgun (WGS) entry which is preliminary data.</text>
</comment>
<feature type="domain" description="Tetrapyrrole methylase" evidence="7">
    <location>
        <begin position="7"/>
        <end position="207"/>
    </location>
</feature>
<organism evidence="8 9">
    <name type="scientific">Verrucomicrobia subdivision 6 bacterium BACL9 MAG-120507-bin52</name>
    <dbReference type="NCBI Taxonomy" id="1655590"/>
    <lineage>
        <taxon>Bacteria</taxon>
        <taxon>Pseudomonadati</taxon>
        <taxon>Verrucomicrobiota</taxon>
        <taxon>Verrucomicrobiia</taxon>
        <taxon>Verrucomicrobiales</taxon>
        <taxon>Verrucomicrobia subdivision 6</taxon>
    </lineage>
</organism>
<name>A0A0R2RN37_9BACT</name>
<comment type="catalytic activity">
    <reaction evidence="6">
        <text>cytidine(1402) in 16S rRNA + S-adenosyl-L-methionine = 2'-O-methylcytidine(1402) in 16S rRNA + S-adenosyl-L-homocysteine + H(+)</text>
        <dbReference type="Rhea" id="RHEA:42924"/>
        <dbReference type="Rhea" id="RHEA-COMP:10285"/>
        <dbReference type="Rhea" id="RHEA-COMP:10286"/>
        <dbReference type="ChEBI" id="CHEBI:15378"/>
        <dbReference type="ChEBI" id="CHEBI:57856"/>
        <dbReference type="ChEBI" id="CHEBI:59789"/>
        <dbReference type="ChEBI" id="CHEBI:74495"/>
        <dbReference type="ChEBI" id="CHEBI:82748"/>
        <dbReference type="EC" id="2.1.1.198"/>
    </reaction>
</comment>
<gene>
    <name evidence="6" type="primary">rsmI</name>
    <name evidence="8" type="ORF">ABR82_08355</name>
</gene>
<dbReference type="EMBL" id="LIBO01000101">
    <property type="protein sequence ID" value="KRO62288.1"/>
    <property type="molecule type" value="Genomic_DNA"/>
</dbReference>
<accession>A0A0R2RN37</accession>
<comment type="subcellular location">
    <subcellularLocation>
        <location evidence="6">Cytoplasm</location>
    </subcellularLocation>
</comment>
<dbReference type="PIRSF" id="PIRSF005917">
    <property type="entry name" value="MTase_YraL"/>
    <property type="match status" value="1"/>
</dbReference>
<dbReference type="InterPro" id="IPR014777">
    <property type="entry name" value="4pyrrole_Mease_sub1"/>
</dbReference>
<dbReference type="GO" id="GO:0070677">
    <property type="term" value="F:rRNA (cytosine-2'-O-)-methyltransferase activity"/>
    <property type="evidence" value="ECO:0007669"/>
    <property type="project" value="UniProtKB-UniRule"/>
</dbReference>
<dbReference type="PANTHER" id="PTHR46111:SF1">
    <property type="entry name" value="RIBOSOMAL RNA SMALL SUBUNIT METHYLTRANSFERASE I"/>
    <property type="match status" value="1"/>
</dbReference>
<dbReference type="NCBIfam" id="TIGR00096">
    <property type="entry name" value="16S rRNA (cytidine(1402)-2'-O)-methyltransferase"/>
    <property type="match status" value="1"/>
</dbReference>
<dbReference type="Proteomes" id="UP000051269">
    <property type="component" value="Unassembled WGS sequence"/>
</dbReference>
<keyword evidence="1 6" id="KW-0963">Cytoplasm</keyword>
<dbReference type="InterPro" id="IPR035996">
    <property type="entry name" value="4pyrrol_Methylase_sf"/>
</dbReference>
<evidence type="ECO:0000313" key="8">
    <source>
        <dbReference type="EMBL" id="KRO62288.1"/>
    </source>
</evidence>
<dbReference type="InterPro" id="IPR000878">
    <property type="entry name" value="4pyrrol_Mease"/>
</dbReference>
<keyword evidence="5 6" id="KW-0949">S-adenosyl-L-methionine</keyword>
<evidence type="ECO:0000313" key="9">
    <source>
        <dbReference type="Proteomes" id="UP000051269"/>
    </source>
</evidence>
<dbReference type="CDD" id="cd11648">
    <property type="entry name" value="RsmI"/>
    <property type="match status" value="1"/>
</dbReference>
<evidence type="ECO:0000256" key="3">
    <source>
        <dbReference type="ARBA" id="ARBA00022603"/>
    </source>
</evidence>
<dbReference type="Pfam" id="PF00590">
    <property type="entry name" value="TP_methylase"/>
    <property type="match status" value="1"/>
</dbReference>
<dbReference type="FunFam" id="3.40.1010.10:FF:000007">
    <property type="entry name" value="Ribosomal RNA small subunit methyltransferase I"/>
    <property type="match status" value="1"/>
</dbReference>
<dbReference type="AlphaFoldDB" id="A0A0R2RN37"/>
<dbReference type="PANTHER" id="PTHR46111">
    <property type="entry name" value="RIBOSOMAL RNA SMALL SUBUNIT METHYLTRANSFERASE I"/>
    <property type="match status" value="1"/>
</dbReference>
<evidence type="ECO:0000256" key="4">
    <source>
        <dbReference type="ARBA" id="ARBA00022679"/>
    </source>
</evidence>
<protein>
    <recommendedName>
        <fullName evidence="6">Ribosomal RNA small subunit methyltransferase I</fullName>
        <ecNumber evidence="6">2.1.1.198</ecNumber>
    </recommendedName>
    <alternativeName>
        <fullName evidence="6">16S rRNA 2'-O-ribose C1402 methyltransferase</fullName>
    </alternativeName>
    <alternativeName>
        <fullName evidence="6">rRNA (cytidine-2'-O-)-methyltransferase RsmI</fullName>
    </alternativeName>
</protein>
<proteinExistence type="inferred from homology"/>
<comment type="similarity">
    <text evidence="6">Belongs to the methyltransferase superfamily. RsmI family.</text>
</comment>
<reference evidence="8 9" key="1">
    <citation type="submission" date="2015-10" db="EMBL/GenBank/DDBJ databases">
        <title>Metagenome-Assembled Genomes uncover a global brackish microbiome.</title>
        <authorList>
            <person name="Hugerth L.W."/>
            <person name="Larsson J."/>
            <person name="Alneberg J."/>
            <person name="Lindh M.V."/>
            <person name="Legrand C."/>
            <person name="Pinhassi J."/>
            <person name="Andersson A.F."/>
        </authorList>
    </citation>
    <scope>NUCLEOTIDE SEQUENCE [LARGE SCALE GENOMIC DNA]</scope>
    <source>
        <strain evidence="8">BACL18 MAG-120507-bin52</strain>
    </source>
</reference>
<dbReference type="GO" id="GO:0005737">
    <property type="term" value="C:cytoplasm"/>
    <property type="evidence" value="ECO:0007669"/>
    <property type="project" value="UniProtKB-SubCell"/>
</dbReference>
<evidence type="ECO:0000259" key="7">
    <source>
        <dbReference type="Pfam" id="PF00590"/>
    </source>
</evidence>
<keyword evidence="2 6" id="KW-0698">rRNA processing</keyword>
<dbReference type="InterPro" id="IPR014776">
    <property type="entry name" value="4pyrrole_Mease_sub2"/>
</dbReference>
<keyword evidence="4 6" id="KW-0808">Transferase</keyword>
<dbReference type="EC" id="2.1.1.198" evidence="6"/>
<evidence type="ECO:0000256" key="2">
    <source>
        <dbReference type="ARBA" id="ARBA00022552"/>
    </source>
</evidence>
<comment type="function">
    <text evidence="6">Catalyzes the 2'-O-methylation of the ribose of cytidine 1402 (C1402) in 16S rRNA.</text>
</comment>
<dbReference type="Gene3D" id="3.30.950.10">
    <property type="entry name" value="Methyltransferase, Cobalt-precorrin-4 Transmethylase, Domain 2"/>
    <property type="match status" value="1"/>
</dbReference>
<evidence type="ECO:0000256" key="1">
    <source>
        <dbReference type="ARBA" id="ARBA00022490"/>
    </source>
</evidence>
<sequence>MNPSPGRLIVVGTPIGNLSDISPRACQALATADLIAAEDTRHSGLLLQHLSLKKSFLSVQKFNEASRESEIIERLRSGQTIALVTDSGMPAISDPGERIIRAVRRENLPVEVIPGPSAPIHALIASGLPALPFYFGGFLPPKSGGRLKELTLAAARNHTSIYLESPHRLSKTLAVLVEVFPADSQVCVARELTKKFEEVFVGTPSEVAAHFGEKAKGEITLVLSPLCR</sequence>
<keyword evidence="3 6" id="KW-0489">Methyltransferase</keyword>